<dbReference type="InterPro" id="IPR015424">
    <property type="entry name" value="PyrdxlP-dep_Trfase"/>
</dbReference>
<organism evidence="7">
    <name type="scientific">Caldilineaceae bacterium SB0664_bin_27</name>
    <dbReference type="NCBI Taxonomy" id="2605260"/>
    <lineage>
        <taxon>Bacteria</taxon>
        <taxon>Bacillati</taxon>
        <taxon>Chloroflexota</taxon>
        <taxon>Caldilineae</taxon>
        <taxon>Caldilineales</taxon>
        <taxon>Caldilineaceae</taxon>
    </lineage>
</organism>
<keyword evidence="3 7" id="KW-0032">Aminotransferase</keyword>
<evidence type="ECO:0000256" key="5">
    <source>
        <dbReference type="ARBA" id="ARBA00022898"/>
    </source>
</evidence>
<dbReference type="FunFam" id="3.40.640.10:FF:000024">
    <property type="entry name" value="Kynurenine--oxoglutarate transaminase 3"/>
    <property type="match status" value="1"/>
</dbReference>
<dbReference type="SUPFAM" id="SSF53383">
    <property type="entry name" value="PLP-dependent transferases"/>
    <property type="match status" value="1"/>
</dbReference>
<evidence type="ECO:0000256" key="3">
    <source>
        <dbReference type="ARBA" id="ARBA00022576"/>
    </source>
</evidence>
<name>A0A6B0YWK4_9CHLR</name>
<dbReference type="InterPro" id="IPR004839">
    <property type="entry name" value="Aminotransferase_I/II_large"/>
</dbReference>
<dbReference type="CDD" id="cd00609">
    <property type="entry name" value="AAT_like"/>
    <property type="match status" value="1"/>
</dbReference>
<comment type="cofactor">
    <cofactor evidence="1">
        <name>pyridoxal 5'-phosphate</name>
        <dbReference type="ChEBI" id="CHEBI:597326"/>
    </cofactor>
</comment>
<evidence type="ECO:0000256" key="2">
    <source>
        <dbReference type="ARBA" id="ARBA00007441"/>
    </source>
</evidence>
<dbReference type="AlphaFoldDB" id="A0A6B0YWK4"/>
<gene>
    <name evidence="7" type="ORF">F4Y42_18645</name>
</gene>
<keyword evidence="4 7" id="KW-0808">Transferase</keyword>
<dbReference type="InterPro" id="IPR015421">
    <property type="entry name" value="PyrdxlP-dep_Trfase_major"/>
</dbReference>
<dbReference type="GO" id="GO:0030170">
    <property type="term" value="F:pyridoxal phosphate binding"/>
    <property type="evidence" value="ECO:0007669"/>
    <property type="project" value="InterPro"/>
</dbReference>
<feature type="domain" description="Aminotransferase class I/classII large" evidence="6">
    <location>
        <begin position="28"/>
        <end position="398"/>
    </location>
</feature>
<dbReference type="GO" id="GO:0016212">
    <property type="term" value="F:kynurenine-oxoglutarate transaminase activity"/>
    <property type="evidence" value="ECO:0007669"/>
    <property type="project" value="TreeGrafter"/>
</dbReference>
<dbReference type="Pfam" id="PF00155">
    <property type="entry name" value="Aminotran_1_2"/>
    <property type="match status" value="1"/>
</dbReference>
<evidence type="ECO:0000259" key="6">
    <source>
        <dbReference type="Pfam" id="PF00155"/>
    </source>
</evidence>
<keyword evidence="5" id="KW-0663">Pyridoxal phosphate</keyword>
<protein>
    <submittedName>
        <fullName evidence="7">Aminotransferase class I/II-fold pyridoxal phosphate-dependent enzyme</fullName>
    </submittedName>
</protein>
<dbReference type="GO" id="GO:0005737">
    <property type="term" value="C:cytoplasm"/>
    <property type="evidence" value="ECO:0007669"/>
    <property type="project" value="TreeGrafter"/>
</dbReference>
<evidence type="ECO:0000256" key="1">
    <source>
        <dbReference type="ARBA" id="ARBA00001933"/>
    </source>
</evidence>
<comment type="caution">
    <text evidence="7">The sequence shown here is derived from an EMBL/GenBank/DDBJ whole genome shotgun (WGS) entry which is preliminary data.</text>
</comment>
<dbReference type="InterPro" id="IPR051326">
    <property type="entry name" value="Kynurenine-oxoglutarate_AT"/>
</dbReference>
<dbReference type="Gene3D" id="3.40.640.10">
    <property type="entry name" value="Type I PLP-dependent aspartate aminotransferase-like (Major domain)"/>
    <property type="match status" value="1"/>
</dbReference>
<evidence type="ECO:0000313" key="7">
    <source>
        <dbReference type="EMBL" id="MXY95464.1"/>
    </source>
</evidence>
<dbReference type="PANTHER" id="PTHR43807:SF20">
    <property type="entry name" value="FI04487P"/>
    <property type="match status" value="1"/>
</dbReference>
<accession>A0A6B0YWK4</accession>
<dbReference type="Gene3D" id="3.90.1150.10">
    <property type="entry name" value="Aspartate Aminotransferase, domain 1"/>
    <property type="match status" value="1"/>
</dbReference>
<sequence length="402" mass="43991">MSKPAAVRVQSFGTTVFAEYSALSLEYDAINLGQGFPDFTPPDFVIEAARTALVSGHNQYARSAGHPRLVNALAAVYSPVFDRDLDPLTQIVVTTGATEGIYATVQGLVDPGDEVILIEPFYDSYPPSVIMAGGTPVYVPLRPKPGASSAADWRIDMDDLRAAVSPKTKLIIINTPLNPVGKMYSREELLALAQFAQEHDLLVLSDEVYEWMTYDGTPHVRIATLPGMWERTVTLGSAGKTFSVTGWKIGWAIAPEPLAHAVLMAHQWIPFAVTTPLQEAVGAAFEQVEERNYLHELSVMYQGKREILLSALNDVGLPPVTPHGSYFILVDTTDLDAPLPTDDLRDVQICRWLTKEIGVTAIPPSAFYNPEHSHLAENVARFCFCKTDAILEAAATRLRANL</sequence>
<reference evidence="7" key="1">
    <citation type="submission" date="2019-09" db="EMBL/GenBank/DDBJ databases">
        <title>Characterisation of the sponge microbiome using genome-centric metagenomics.</title>
        <authorList>
            <person name="Engelberts J.P."/>
            <person name="Robbins S.J."/>
            <person name="De Goeij J.M."/>
            <person name="Aranda M."/>
            <person name="Bell S.C."/>
            <person name="Webster N.S."/>
        </authorList>
    </citation>
    <scope>NUCLEOTIDE SEQUENCE</scope>
    <source>
        <strain evidence="7">SB0664_bin_27</strain>
    </source>
</reference>
<dbReference type="EMBL" id="VXRG01000153">
    <property type="protein sequence ID" value="MXY95464.1"/>
    <property type="molecule type" value="Genomic_DNA"/>
</dbReference>
<dbReference type="InterPro" id="IPR015422">
    <property type="entry name" value="PyrdxlP-dep_Trfase_small"/>
</dbReference>
<evidence type="ECO:0000256" key="4">
    <source>
        <dbReference type="ARBA" id="ARBA00022679"/>
    </source>
</evidence>
<comment type="similarity">
    <text evidence="2">Belongs to the class-I pyridoxal-phosphate-dependent aminotransferase family.</text>
</comment>
<proteinExistence type="inferred from homology"/>
<dbReference type="PANTHER" id="PTHR43807">
    <property type="entry name" value="FI04487P"/>
    <property type="match status" value="1"/>
</dbReference>